<accession>A0A562VG62</accession>
<dbReference type="InterPro" id="IPR053853">
    <property type="entry name" value="FitA-like_RHH"/>
</dbReference>
<name>A0A562VG62_9BACT</name>
<dbReference type="Proteomes" id="UP000319449">
    <property type="component" value="Unassembled WGS sequence"/>
</dbReference>
<dbReference type="SUPFAM" id="SSF47598">
    <property type="entry name" value="Ribbon-helix-helix"/>
    <property type="match status" value="1"/>
</dbReference>
<evidence type="ECO:0000259" key="1">
    <source>
        <dbReference type="Pfam" id="PF22513"/>
    </source>
</evidence>
<dbReference type="EMBL" id="VLLN01000025">
    <property type="protein sequence ID" value="TWJ16707.1"/>
    <property type="molecule type" value="Genomic_DNA"/>
</dbReference>
<dbReference type="InterPro" id="IPR013321">
    <property type="entry name" value="Arc_rbn_hlx_hlx"/>
</dbReference>
<evidence type="ECO:0000313" key="2">
    <source>
        <dbReference type="EMBL" id="TWJ16707.1"/>
    </source>
</evidence>
<organism evidence="2 3">
    <name type="scientific">Geobacter argillaceus</name>
    <dbReference type="NCBI Taxonomy" id="345631"/>
    <lineage>
        <taxon>Bacteria</taxon>
        <taxon>Pseudomonadati</taxon>
        <taxon>Thermodesulfobacteriota</taxon>
        <taxon>Desulfuromonadia</taxon>
        <taxon>Geobacterales</taxon>
        <taxon>Geobacteraceae</taxon>
        <taxon>Geobacter</taxon>
    </lineage>
</organism>
<feature type="domain" description="Antitoxin FitA-like ribbon-helix-helix" evidence="1">
    <location>
        <begin position="2"/>
        <end position="39"/>
    </location>
</feature>
<protein>
    <recommendedName>
        <fullName evidence="1">Antitoxin FitA-like ribbon-helix-helix domain-containing protein</fullName>
    </recommendedName>
</protein>
<dbReference type="Gene3D" id="1.10.1220.10">
    <property type="entry name" value="Met repressor-like"/>
    <property type="match status" value="1"/>
</dbReference>
<gene>
    <name evidence="2" type="ORF">JN12_03279</name>
</gene>
<sequence length="81" mass="9081">MASLTIRNLDNNLKAQLRQRAARHGRSMEAEARTILAQTLNAPVSEQNLAAAIHRRFESLDIESLPIPPRQPVRNPPDFGE</sequence>
<dbReference type="GO" id="GO:0006355">
    <property type="term" value="P:regulation of DNA-templated transcription"/>
    <property type="evidence" value="ECO:0007669"/>
    <property type="project" value="InterPro"/>
</dbReference>
<reference evidence="2 3" key="1">
    <citation type="submission" date="2019-07" db="EMBL/GenBank/DDBJ databases">
        <title>Genomic Encyclopedia of Archaeal and Bacterial Type Strains, Phase II (KMG-II): from individual species to whole genera.</title>
        <authorList>
            <person name="Goeker M."/>
        </authorList>
    </citation>
    <scope>NUCLEOTIDE SEQUENCE [LARGE SCALE GENOMIC DNA]</scope>
    <source>
        <strain evidence="2 3">ATCC BAA-1139</strain>
    </source>
</reference>
<dbReference type="InterPro" id="IPR010985">
    <property type="entry name" value="Ribbon_hlx_hlx"/>
</dbReference>
<comment type="caution">
    <text evidence="2">The sequence shown here is derived from an EMBL/GenBank/DDBJ whole genome shotgun (WGS) entry which is preliminary data.</text>
</comment>
<dbReference type="OrthoDB" id="2389872at2"/>
<evidence type="ECO:0000313" key="3">
    <source>
        <dbReference type="Proteomes" id="UP000319449"/>
    </source>
</evidence>
<dbReference type="Pfam" id="PF22513">
    <property type="entry name" value="FitA-like_RHH"/>
    <property type="match status" value="1"/>
</dbReference>
<proteinExistence type="predicted"/>
<keyword evidence="3" id="KW-1185">Reference proteome</keyword>
<dbReference type="AlphaFoldDB" id="A0A562VG62"/>